<evidence type="ECO:0000256" key="8">
    <source>
        <dbReference type="ARBA" id="ARBA00022694"/>
    </source>
</evidence>
<dbReference type="FunFam" id="1.10.1520.10:FF:000001">
    <property type="entry name" value="Ribonuclease 3"/>
    <property type="match status" value="1"/>
</dbReference>
<evidence type="ECO:0000256" key="5">
    <source>
        <dbReference type="ARBA" id="ARBA00022490"/>
    </source>
</evidence>
<dbReference type="GO" id="GO:0046872">
    <property type="term" value="F:metal ion binding"/>
    <property type="evidence" value="ECO:0007669"/>
    <property type="project" value="UniProtKB-KW"/>
</dbReference>
<dbReference type="EMBL" id="VJVV01000001">
    <property type="protein sequence ID" value="TRO83816.1"/>
    <property type="molecule type" value="Genomic_DNA"/>
</dbReference>
<dbReference type="InterPro" id="IPR000999">
    <property type="entry name" value="RNase_III_dom"/>
</dbReference>
<feature type="domain" description="DRBM" evidence="16">
    <location>
        <begin position="167"/>
        <end position="236"/>
    </location>
</feature>
<evidence type="ECO:0000259" key="17">
    <source>
        <dbReference type="PROSITE" id="PS50142"/>
    </source>
</evidence>
<evidence type="ECO:0000256" key="6">
    <source>
        <dbReference type="ARBA" id="ARBA00022552"/>
    </source>
</evidence>
<dbReference type="GO" id="GO:0004525">
    <property type="term" value="F:ribonuclease III activity"/>
    <property type="evidence" value="ECO:0007669"/>
    <property type="project" value="UniProtKB-UniRule"/>
</dbReference>
<keyword evidence="15" id="KW-0699">rRNA-binding</keyword>
<dbReference type="PROSITE" id="PS50142">
    <property type="entry name" value="RNASE_3_2"/>
    <property type="match status" value="1"/>
</dbReference>
<keyword evidence="13 15" id="KW-0460">Magnesium</keyword>
<dbReference type="GO" id="GO:0005737">
    <property type="term" value="C:cytoplasm"/>
    <property type="evidence" value="ECO:0007669"/>
    <property type="project" value="UniProtKB-SubCell"/>
</dbReference>
<evidence type="ECO:0000259" key="16">
    <source>
        <dbReference type="PROSITE" id="PS50137"/>
    </source>
</evidence>
<accession>A0A550JKR7</accession>
<dbReference type="SUPFAM" id="SSF69065">
    <property type="entry name" value="RNase III domain-like"/>
    <property type="match status" value="1"/>
</dbReference>
<dbReference type="GO" id="GO:0006397">
    <property type="term" value="P:mRNA processing"/>
    <property type="evidence" value="ECO:0007669"/>
    <property type="project" value="UniProtKB-UniRule"/>
</dbReference>
<evidence type="ECO:0000256" key="4">
    <source>
        <dbReference type="ARBA" id="ARBA00011738"/>
    </source>
</evidence>
<dbReference type="PANTHER" id="PTHR11207:SF0">
    <property type="entry name" value="RIBONUCLEASE 3"/>
    <property type="match status" value="1"/>
</dbReference>
<evidence type="ECO:0000313" key="18">
    <source>
        <dbReference type="EMBL" id="TRO83816.1"/>
    </source>
</evidence>
<evidence type="ECO:0000256" key="1">
    <source>
        <dbReference type="ARBA" id="ARBA00000109"/>
    </source>
</evidence>
<evidence type="ECO:0000256" key="2">
    <source>
        <dbReference type="ARBA" id="ARBA00004496"/>
    </source>
</evidence>
<feature type="binding site" evidence="15">
    <location>
        <position position="53"/>
    </location>
    <ligand>
        <name>Mg(2+)</name>
        <dbReference type="ChEBI" id="CHEBI:18420"/>
    </ligand>
</feature>
<keyword evidence="5 15" id="KW-0963">Cytoplasm</keyword>
<keyword evidence="10 15" id="KW-0479">Metal-binding</keyword>
<dbReference type="RefSeq" id="WP_092053433.1">
    <property type="nucleotide sequence ID" value="NZ_FOJJ01000001.1"/>
</dbReference>
<dbReference type="GO" id="GO:0006364">
    <property type="term" value="P:rRNA processing"/>
    <property type="evidence" value="ECO:0007669"/>
    <property type="project" value="UniProtKB-UniRule"/>
</dbReference>
<feature type="domain" description="RNase III" evidence="17">
    <location>
        <begin position="11"/>
        <end position="140"/>
    </location>
</feature>
<comment type="subcellular location">
    <subcellularLocation>
        <location evidence="2 15">Cytoplasm</location>
    </subcellularLocation>
</comment>
<comment type="cofactor">
    <cofactor evidence="15">
        <name>Mg(2+)</name>
        <dbReference type="ChEBI" id="CHEBI:18420"/>
    </cofactor>
</comment>
<dbReference type="CDD" id="cd10845">
    <property type="entry name" value="DSRM_RNAse_III_family"/>
    <property type="match status" value="1"/>
</dbReference>
<dbReference type="OrthoDB" id="9805026at2"/>
<dbReference type="GO" id="GO:0042802">
    <property type="term" value="F:identical protein binding"/>
    <property type="evidence" value="ECO:0007669"/>
    <property type="project" value="UniProtKB-ARBA"/>
</dbReference>
<evidence type="ECO:0000256" key="11">
    <source>
        <dbReference type="ARBA" id="ARBA00022759"/>
    </source>
</evidence>
<evidence type="ECO:0000256" key="9">
    <source>
        <dbReference type="ARBA" id="ARBA00022722"/>
    </source>
</evidence>
<dbReference type="GO" id="GO:0019843">
    <property type="term" value="F:rRNA binding"/>
    <property type="evidence" value="ECO:0007669"/>
    <property type="project" value="UniProtKB-KW"/>
</dbReference>
<sequence length="236" mass="25837">MENSAAISTRSKTLLAEIGYAFREERLLREALTHKSYSNEHPETASVHNERLEFLGDAVLDMVVSQLIFLDYPRLPEGELTRIRAEVVSEPALAAVARQMAIGDYLWLGRGEERSGGRQKESLIANAVEALLGAIYLDGGLESVRLVVDRFFAAAIEKAFCRKSGIDYKTRLQEVLQARQGSPPAYRLVRAEGPDHDRTYTIEVLHGGRSIGAGSGVTKKAASQQAARQALAALGE</sequence>
<dbReference type="SMART" id="SM00535">
    <property type="entry name" value="RIBOc"/>
    <property type="match status" value="1"/>
</dbReference>
<dbReference type="Gene3D" id="1.10.1520.10">
    <property type="entry name" value="Ribonuclease III domain"/>
    <property type="match status" value="1"/>
</dbReference>
<keyword evidence="11 15" id="KW-0255">Endonuclease</keyword>
<organism evidence="18 19">
    <name type="scientific">Trichloromonas acetexigens</name>
    <dbReference type="NCBI Taxonomy" id="38815"/>
    <lineage>
        <taxon>Bacteria</taxon>
        <taxon>Pseudomonadati</taxon>
        <taxon>Thermodesulfobacteriota</taxon>
        <taxon>Desulfuromonadia</taxon>
        <taxon>Desulfuromonadales</taxon>
        <taxon>Trichloromonadaceae</taxon>
        <taxon>Trichloromonas</taxon>
    </lineage>
</organism>
<gene>
    <name evidence="15 18" type="primary">rnc</name>
    <name evidence="18" type="ORF">FL622_01130</name>
</gene>
<dbReference type="PROSITE" id="PS00517">
    <property type="entry name" value="RNASE_3_1"/>
    <property type="match status" value="1"/>
</dbReference>
<feature type="binding site" evidence="15">
    <location>
        <position position="126"/>
    </location>
    <ligand>
        <name>Mg(2+)</name>
        <dbReference type="ChEBI" id="CHEBI:18420"/>
    </ligand>
</feature>
<comment type="catalytic activity">
    <reaction evidence="1 15">
        <text>Endonucleolytic cleavage to 5'-phosphomonoester.</text>
        <dbReference type="EC" id="3.1.26.3"/>
    </reaction>
</comment>
<evidence type="ECO:0000256" key="14">
    <source>
        <dbReference type="ARBA" id="ARBA00022884"/>
    </source>
</evidence>
<dbReference type="InterPro" id="IPR014720">
    <property type="entry name" value="dsRBD_dom"/>
</dbReference>
<keyword evidence="12 15" id="KW-0378">Hydrolase</keyword>
<dbReference type="EC" id="3.1.26.3" evidence="15"/>
<dbReference type="Proteomes" id="UP000317155">
    <property type="component" value="Unassembled WGS sequence"/>
</dbReference>
<dbReference type="InterPro" id="IPR036389">
    <property type="entry name" value="RNase_III_sf"/>
</dbReference>
<dbReference type="GO" id="GO:0008033">
    <property type="term" value="P:tRNA processing"/>
    <property type="evidence" value="ECO:0007669"/>
    <property type="project" value="UniProtKB-KW"/>
</dbReference>
<comment type="function">
    <text evidence="15">Digests double-stranded RNA. Involved in the processing of primary rRNA transcript to yield the immediate precursors to the large and small rRNAs (23S and 16S). Processes some mRNAs, and tRNAs when they are encoded in the rRNA operon. Processes pre-crRNA and tracrRNA of type II CRISPR loci if present in the organism.</text>
</comment>
<keyword evidence="19" id="KW-1185">Reference proteome</keyword>
<keyword evidence="14 15" id="KW-0694">RNA-binding</keyword>
<dbReference type="SUPFAM" id="SSF54768">
    <property type="entry name" value="dsRNA-binding domain-like"/>
    <property type="match status" value="1"/>
</dbReference>
<dbReference type="AlphaFoldDB" id="A0A550JKR7"/>
<dbReference type="HAMAP" id="MF_00104">
    <property type="entry name" value="RNase_III"/>
    <property type="match status" value="1"/>
</dbReference>
<feature type="active site" evidence="15">
    <location>
        <position position="129"/>
    </location>
</feature>
<protein>
    <recommendedName>
        <fullName evidence="15">Ribonuclease 3</fullName>
        <ecNumber evidence="15">3.1.26.3</ecNumber>
    </recommendedName>
    <alternativeName>
        <fullName evidence="15">Ribonuclease III</fullName>
        <shortName evidence="15">RNase III</shortName>
    </alternativeName>
</protein>
<dbReference type="GO" id="GO:0010468">
    <property type="term" value="P:regulation of gene expression"/>
    <property type="evidence" value="ECO:0007669"/>
    <property type="project" value="TreeGrafter"/>
</dbReference>
<feature type="binding site" evidence="15">
    <location>
        <position position="129"/>
    </location>
    <ligand>
        <name>Mg(2+)</name>
        <dbReference type="ChEBI" id="CHEBI:18420"/>
    </ligand>
</feature>
<proteinExistence type="inferred from homology"/>
<evidence type="ECO:0000313" key="19">
    <source>
        <dbReference type="Proteomes" id="UP000317155"/>
    </source>
</evidence>
<evidence type="ECO:0000256" key="7">
    <source>
        <dbReference type="ARBA" id="ARBA00022664"/>
    </source>
</evidence>
<name>A0A550JKR7_9BACT</name>
<dbReference type="NCBIfam" id="TIGR02191">
    <property type="entry name" value="RNaseIII"/>
    <property type="match status" value="1"/>
</dbReference>
<dbReference type="CDD" id="cd00593">
    <property type="entry name" value="RIBOc"/>
    <property type="match status" value="1"/>
</dbReference>
<reference evidence="18 19" key="1">
    <citation type="submission" date="2019-07" db="EMBL/GenBank/DDBJ databases">
        <title>Insights of Desulfuromonas acetexigens electromicrobiology.</title>
        <authorList>
            <person name="Katuri K."/>
            <person name="Sapireddy V."/>
            <person name="Shaw D.R."/>
            <person name="Saikaly P."/>
        </authorList>
    </citation>
    <scope>NUCLEOTIDE SEQUENCE [LARGE SCALE GENOMIC DNA]</scope>
    <source>
        <strain evidence="18 19">2873</strain>
    </source>
</reference>
<dbReference type="Gene3D" id="3.30.160.20">
    <property type="match status" value="1"/>
</dbReference>
<keyword evidence="7 15" id="KW-0507">mRNA processing</keyword>
<evidence type="ECO:0000256" key="12">
    <source>
        <dbReference type="ARBA" id="ARBA00022801"/>
    </source>
</evidence>
<dbReference type="FunFam" id="3.30.160.20:FF:000003">
    <property type="entry name" value="Ribonuclease 3"/>
    <property type="match status" value="1"/>
</dbReference>
<comment type="similarity">
    <text evidence="3">Belongs to the ribonuclease III family.</text>
</comment>
<dbReference type="PROSITE" id="PS50137">
    <property type="entry name" value="DS_RBD"/>
    <property type="match status" value="1"/>
</dbReference>
<dbReference type="Pfam" id="PF14622">
    <property type="entry name" value="Ribonucleas_3_3"/>
    <property type="match status" value="1"/>
</dbReference>
<comment type="caution">
    <text evidence="18">The sequence shown here is derived from an EMBL/GenBank/DDBJ whole genome shotgun (WGS) entry which is preliminary data.</text>
</comment>
<dbReference type="Pfam" id="PF00035">
    <property type="entry name" value="dsrm"/>
    <property type="match status" value="1"/>
</dbReference>
<dbReference type="InterPro" id="IPR011907">
    <property type="entry name" value="RNase_III"/>
</dbReference>
<dbReference type="SMART" id="SM00358">
    <property type="entry name" value="DSRM"/>
    <property type="match status" value="1"/>
</dbReference>
<evidence type="ECO:0000256" key="3">
    <source>
        <dbReference type="ARBA" id="ARBA00010183"/>
    </source>
</evidence>
<keyword evidence="6 15" id="KW-0698">rRNA processing</keyword>
<dbReference type="PANTHER" id="PTHR11207">
    <property type="entry name" value="RIBONUCLEASE III"/>
    <property type="match status" value="1"/>
</dbReference>
<keyword evidence="9 15" id="KW-0540">Nuclease</keyword>
<comment type="subunit">
    <text evidence="4 15">Homodimer.</text>
</comment>
<evidence type="ECO:0000256" key="13">
    <source>
        <dbReference type="ARBA" id="ARBA00022842"/>
    </source>
</evidence>
<evidence type="ECO:0000256" key="15">
    <source>
        <dbReference type="HAMAP-Rule" id="MF_00104"/>
    </source>
</evidence>
<dbReference type="GO" id="GO:0003725">
    <property type="term" value="F:double-stranded RNA binding"/>
    <property type="evidence" value="ECO:0007669"/>
    <property type="project" value="TreeGrafter"/>
</dbReference>
<keyword evidence="8 15" id="KW-0819">tRNA processing</keyword>
<feature type="active site" evidence="15">
    <location>
        <position position="57"/>
    </location>
</feature>
<evidence type="ECO:0000256" key="10">
    <source>
        <dbReference type="ARBA" id="ARBA00022723"/>
    </source>
</evidence>